<gene>
    <name evidence="1" type="ORF">OUZ56_005556</name>
</gene>
<evidence type="ECO:0000313" key="1">
    <source>
        <dbReference type="EMBL" id="KAK4003804.1"/>
    </source>
</evidence>
<dbReference type="EMBL" id="JAOYFB010000001">
    <property type="protein sequence ID" value="KAK4003804.1"/>
    <property type="molecule type" value="Genomic_DNA"/>
</dbReference>
<organism evidence="1 2">
    <name type="scientific">Daphnia magna</name>
    <dbReference type="NCBI Taxonomy" id="35525"/>
    <lineage>
        <taxon>Eukaryota</taxon>
        <taxon>Metazoa</taxon>
        <taxon>Ecdysozoa</taxon>
        <taxon>Arthropoda</taxon>
        <taxon>Crustacea</taxon>
        <taxon>Branchiopoda</taxon>
        <taxon>Diplostraca</taxon>
        <taxon>Cladocera</taxon>
        <taxon>Anomopoda</taxon>
        <taxon>Daphniidae</taxon>
        <taxon>Daphnia</taxon>
    </lineage>
</organism>
<sequence>MDLIQHLLPKSKIMDTRNLEPIDMLWISLQFYAAGSFQTVVGNVLRYSQSSRSLGVLMEHILVLSDLRTTKKPMEGFLMGDSGYANTYFLITADVEPVTQPEVLLTLDSGYDSTTHISLPDVQSKGLLVS</sequence>
<comment type="caution">
    <text evidence="1">The sequence shown here is derived from an EMBL/GenBank/DDBJ whole genome shotgun (WGS) entry which is preliminary data.</text>
</comment>
<protein>
    <recommendedName>
        <fullName evidence="3">DDE Tnp4 domain-containing protein</fullName>
    </recommendedName>
</protein>
<evidence type="ECO:0008006" key="3">
    <source>
        <dbReference type="Google" id="ProtNLM"/>
    </source>
</evidence>
<dbReference type="Proteomes" id="UP001234178">
    <property type="component" value="Unassembled WGS sequence"/>
</dbReference>
<proteinExistence type="predicted"/>
<keyword evidence="2" id="KW-1185">Reference proteome</keyword>
<accession>A0ABQ9YT80</accession>
<reference evidence="1 2" key="1">
    <citation type="journal article" date="2023" name="Nucleic Acids Res.">
        <title>The hologenome of Daphnia magna reveals possible DNA methylation and microbiome-mediated evolution of the host genome.</title>
        <authorList>
            <person name="Chaturvedi A."/>
            <person name="Li X."/>
            <person name="Dhandapani V."/>
            <person name="Marshall H."/>
            <person name="Kissane S."/>
            <person name="Cuenca-Cambronero M."/>
            <person name="Asole G."/>
            <person name="Calvet F."/>
            <person name="Ruiz-Romero M."/>
            <person name="Marangio P."/>
            <person name="Guigo R."/>
            <person name="Rago D."/>
            <person name="Mirbahai L."/>
            <person name="Eastwood N."/>
            <person name="Colbourne J.K."/>
            <person name="Zhou J."/>
            <person name="Mallon E."/>
            <person name="Orsini L."/>
        </authorList>
    </citation>
    <scope>NUCLEOTIDE SEQUENCE [LARGE SCALE GENOMIC DNA]</scope>
    <source>
        <strain evidence="1">LRV0_1</strain>
    </source>
</reference>
<name>A0ABQ9YT80_9CRUS</name>
<evidence type="ECO:0000313" key="2">
    <source>
        <dbReference type="Proteomes" id="UP001234178"/>
    </source>
</evidence>